<evidence type="ECO:0000313" key="2">
    <source>
        <dbReference type="EMBL" id="KKK55119.1"/>
    </source>
</evidence>
<feature type="domain" description="Cupin type-2" evidence="1">
    <location>
        <begin position="47"/>
        <end position="107"/>
    </location>
</feature>
<evidence type="ECO:0000259" key="1">
    <source>
        <dbReference type="Pfam" id="PF07883"/>
    </source>
</evidence>
<name>A0A0F8YLR5_9ZZZZ</name>
<gene>
    <name evidence="2" type="ORF">LCGC14_3077790</name>
</gene>
<dbReference type="Pfam" id="PF07883">
    <property type="entry name" value="Cupin_2"/>
    <property type="match status" value="1"/>
</dbReference>
<protein>
    <recommendedName>
        <fullName evidence="1">Cupin type-2 domain-containing protein</fullName>
    </recommendedName>
</protein>
<organism evidence="2">
    <name type="scientific">marine sediment metagenome</name>
    <dbReference type="NCBI Taxonomy" id="412755"/>
    <lineage>
        <taxon>unclassified sequences</taxon>
        <taxon>metagenomes</taxon>
        <taxon>ecological metagenomes</taxon>
    </lineage>
</organism>
<dbReference type="SUPFAM" id="SSF51182">
    <property type="entry name" value="RmlC-like cupins"/>
    <property type="match status" value="1"/>
</dbReference>
<dbReference type="Gene3D" id="2.60.120.10">
    <property type="entry name" value="Jelly Rolls"/>
    <property type="match status" value="1"/>
</dbReference>
<sequence length="119" mass="14096">MLIFKDRNYEKSHMKLDFDTKQYIDEIRKNDNYFHTFINRETLAAGVLVLQPGEEDTQTPHDFDEIYYVVKGDGFLKINKKDYPISEGKMYFVQKDVAHYFFGNTKELIVLYFFGGPDS</sequence>
<reference evidence="2" key="1">
    <citation type="journal article" date="2015" name="Nature">
        <title>Complex archaea that bridge the gap between prokaryotes and eukaryotes.</title>
        <authorList>
            <person name="Spang A."/>
            <person name="Saw J.H."/>
            <person name="Jorgensen S.L."/>
            <person name="Zaremba-Niedzwiedzka K."/>
            <person name="Martijn J."/>
            <person name="Lind A.E."/>
            <person name="van Eijk R."/>
            <person name="Schleper C."/>
            <person name="Guy L."/>
            <person name="Ettema T.J."/>
        </authorList>
    </citation>
    <scope>NUCLEOTIDE SEQUENCE</scope>
</reference>
<accession>A0A0F8YLR5</accession>
<dbReference type="EMBL" id="LAZR01065650">
    <property type="protein sequence ID" value="KKK55119.1"/>
    <property type="molecule type" value="Genomic_DNA"/>
</dbReference>
<dbReference type="InterPro" id="IPR011051">
    <property type="entry name" value="RmlC_Cupin_sf"/>
</dbReference>
<comment type="caution">
    <text evidence="2">The sequence shown here is derived from an EMBL/GenBank/DDBJ whole genome shotgun (WGS) entry which is preliminary data.</text>
</comment>
<proteinExistence type="predicted"/>
<dbReference type="InterPro" id="IPR013096">
    <property type="entry name" value="Cupin_2"/>
</dbReference>
<dbReference type="InterPro" id="IPR014710">
    <property type="entry name" value="RmlC-like_jellyroll"/>
</dbReference>
<dbReference type="AlphaFoldDB" id="A0A0F8YLR5"/>